<dbReference type="InterPro" id="IPR003594">
    <property type="entry name" value="HATPase_dom"/>
</dbReference>
<accession>A0A1C4F270</accession>
<gene>
    <name evidence="14" type="ORF">GA0061070_103023</name>
</gene>
<evidence type="ECO:0000256" key="4">
    <source>
        <dbReference type="ARBA" id="ARBA00022553"/>
    </source>
</evidence>
<keyword evidence="5" id="KW-0808">Transferase</keyword>
<dbReference type="AlphaFoldDB" id="A0A1C4F270"/>
<dbReference type="GO" id="GO:0000155">
    <property type="term" value="F:phosphorelay sensor kinase activity"/>
    <property type="evidence" value="ECO:0007669"/>
    <property type="project" value="InterPro"/>
</dbReference>
<dbReference type="SUPFAM" id="SSF47384">
    <property type="entry name" value="Homodimeric domain of signal transducing histidine kinase"/>
    <property type="match status" value="1"/>
</dbReference>
<dbReference type="InterPro" id="IPR036097">
    <property type="entry name" value="HisK_dim/P_sf"/>
</dbReference>
<evidence type="ECO:0000259" key="13">
    <source>
        <dbReference type="PROSITE" id="PS50885"/>
    </source>
</evidence>
<dbReference type="GO" id="GO:0005886">
    <property type="term" value="C:plasma membrane"/>
    <property type="evidence" value="ECO:0007669"/>
    <property type="project" value="UniProtKB-SubCell"/>
</dbReference>
<dbReference type="Proteomes" id="UP000198515">
    <property type="component" value="Unassembled WGS sequence"/>
</dbReference>
<dbReference type="RefSeq" id="WP_090136840.1">
    <property type="nucleotide sequence ID" value="NZ_FMBC01000030.1"/>
</dbReference>
<evidence type="ECO:0000313" key="15">
    <source>
        <dbReference type="Proteomes" id="UP000198515"/>
    </source>
</evidence>
<name>A0A1C4F270_9ENTR</name>
<dbReference type="InterPro" id="IPR050428">
    <property type="entry name" value="TCS_sensor_his_kinase"/>
</dbReference>
<dbReference type="CDD" id="cd00082">
    <property type="entry name" value="HisKA"/>
    <property type="match status" value="1"/>
</dbReference>
<keyword evidence="9" id="KW-0902">Two-component regulatory system</keyword>
<protein>
    <recommendedName>
        <fullName evidence="3">histidine kinase</fullName>
        <ecNumber evidence="3">2.7.13.3</ecNumber>
    </recommendedName>
</protein>
<feature type="domain" description="HAMP" evidence="13">
    <location>
        <begin position="192"/>
        <end position="245"/>
    </location>
</feature>
<evidence type="ECO:0000256" key="1">
    <source>
        <dbReference type="ARBA" id="ARBA00000085"/>
    </source>
</evidence>
<feature type="transmembrane region" description="Helical" evidence="11">
    <location>
        <begin position="174"/>
        <end position="195"/>
    </location>
</feature>
<dbReference type="OrthoDB" id="9809766at2"/>
<dbReference type="EMBL" id="FMBC01000030">
    <property type="protein sequence ID" value="SCC49934.1"/>
    <property type="molecule type" value="Genomic_DNA"/>
</dbReference>
<dbReference type="EC" id="2.7.13.3" evidence="3"/>
<sequence>MPFGKISRFNSLSLKILLAFITGVLLSIALLILFGMVVNERLPGMHLTDYTRALARQLQFDTHGQPIGFREGTDYPLWIYSSFKEELAYRVVDTDGKVALMSPGAQRWPLIPQLNAPVAGNFKFQLQGMDYRGISNLYLIEGKRWFIQVSASSRIVDFLHHGFALPFIRFGIELFSLVLFVVFGLCAWVTLAWSLRPLRQASAGAATISPRSLHARLPTAGVPMEIFPLIDSFNQALARLETGFRNQQDFLAKAAHELKTPLTLIRAEVELMSDCAEVRELLLARVEHLSRQVQQLLILAEASEPLSYQFAPVDVADVARDSARFLQRIAEETRVNLTLTFRNATVVWNADRGALFTLLKNLMENAIQHAPTGSDVQVEINTQTITLRDRGPGVARDELPLLFTRFWRGAHRRDSGAGLGLAICQEIAVAHGWTLTAENARPGLRLRLCVMGERVSLFASRIRRA</sequence>
<evidence type="ECO:0000256" key="7">
    <source>
        <dbReference type="ARBA" id="ARBA00022777"/>
    </source>
</evidence>
<keyword evidence="10 11" id="KW-0472">Membrane</keyword>
<dbReference type="InterPro" id="IPR004358">
    <property type="entry name" value="Sig_transdc_His_kin-like_C"/>
</dbReference>
<keyword evidence="4" id="KW-0597">Phosphoprotein</keyword>
<dbReference type="Gene3D" id="3.30.565.10">
    <property type="entry name" value="Histidine kinase-like ATPase, C-terminal domain"/>
    <property type="match status" value="1"/>
</dbReference>
<evidence type="ECO:0000256" key="10">
    <source>
        <dbReference type="ARBA" id="ARBA00023136"/>
    </source>
</evidence>
<evidence type="ECO:0000256" key="9">
    <source>
        <dbReference type="ARBA" id="ARBA00023012"/>
    </source>
</evidence>
<dbReference type="Pfam" id="PF00512">
    <property type="entry name" value="HisKA"/>
    <property type="match status" value="1"/>
</dbReference>
<dbReference type="SMART" id="SM00387">
    <property type="entry name" value="HATPase_c"/>
    <property type="match status" value="1"/>
</dbReference>
<organism evidence="14 15">
    <name type="scientific">Kosakonia oryziphila</name>
    <dbReference type="NCBI Taxonomy" id="1005667"/>
    <lineage>
        <taxon>Bacteria</taxon>
        <taxon>Pseudomonadati</taxon>
        <taxon>Pseudomonadota</taxon>
        <taxon>Gammaproteobacteria</taxon>
        <taxon>Enterobacterales</taxon>
        <taxon>Enterobacteriaceae</taxon>
        <taxon>Kosakonia</taxon>
    </lineage>
</organism>
<evidence type="ECO:0000256" key="8">
    <source>
        <dbReference type="ARBA" id="ARBA00022989"/>
    </source>
</evidence>
<proteinExistence type="predicted"/>
<evidence type="ECO:0000256" key="6">
    <source>
        <dbReference type="ARBA" id="ARBA00022692"/>
    </source>
</evidence>
<keyword evidence="6 11" id="KW-0812">Transmembrane</keyword>
<dbReference type="InterPro" id="IPR003661">
    <property type="entry name" value="HisK_dim/P_dom"/>
</dbReference>
<evidence type="ECO:0000256" key="11">
    <source>
        <dbReference type="SAM" id="Phobius"/>
    </source>
</evidence>
<dbReference type="InterPro" id="IPR003660">
    <property type="entry name" value="HAMP_dom"/>
</dbReference>
<feature type="domain" description="Histidine kinase" evidence="12">
    <location>
        <begin position="253"/>
        <end position="454"/>
    </location>
</feature>
<evidence type="ECO:0000313" key="14">
    <source>
        <dbReference type="EMBL" id="SCC49934.1"/>
    </source>
</evidence>
<keyword evidence="15" id="KW-1185">Reference proteome</keyword>
<evidence type="ECO:0000256" key="5">
    <source>
        <dbReference type="ARBA" id="ARBA00022679"/>
    </source>
</evidence>
<comment type="catalytic activity">
    <reaction evidence="1">
        <text>ATP + protein L-histidine = ADP + protein N-phospho-L-histidine.</text>
        <dbReference type="EC" id="2.7.13.3"/>
    </reaction>
</comment>
<dbReference type="PRINTS" id="PR00344">
    <property type="entry name" value="BCTRLSENSOR"/>
</dbReference>
<dbReference type="Pfam" id="PF02518">
    <property type="entry name" value="HATPase_c"/>
    <property type="match status" value="1"/>
</dbReference>
<dbReference type="PROSITE" id="PS50885">
    <property type="entry name" value="HAMP"/>
    <property type="match status" value="1"/>
</dbReference>
<keyword evidence="7 14" id="KW-0418">Kinase</keyword>
<dbReference type="InterPro" id="IPR005467">
    <property type="entry name" value="His_kinase_dom"/>
</dbReference>
<evidence type="ECO:0000259" key="12">
    <source>
        <dbReference type="PROSITE" id="PS50109"/>
    </source>
</evidence>
<comment type="subcellular location">
    <subcellularLocation>
        <location evidence="2">Cell inner membrane</location>
        <topology evidence="2">Multi-pass membrane protein</topology>
    </subcellularLocation>
</comment>
<dbReference type="SMART" id="SM00388">
    <property type="entry name" value="HisKA"/>
    <property type="match status" value="1"/>
</dbReference>
<dbReference type="PANTHER" id="PTHR45436:SF5">
    <property type="entry name" value="SENSOR HISTIDINE KINASE TRCS"/>
    <property type="match status" value="1"/>
</dbReference>
<dbReference type="SUPFAM" id="SSF55874">
    <property type="entry name" value="ATPase domain of HSP90 chaperone/DNA topoisomerase II/histidine kinase"/>
    <property type="match status" value="1"/>
</dbReference>
<keyword evidence="8 11" id="KW-1133">Transmembrane helix</keyword>
<evidence type="ECO:0000256" key="3">
    <source>
        <dbReference type="ARBA" id="ARBA00012438"/>
    </source>
</evidence>
<dbReference type="SMART" id="SM00304">
    <property type="entry name" value="HAMP"/>
    <property type="match status" value="1"/>
</dbReference>
<dbReference type="InterPro" id="IPR036890">
    <property type="entry name" value="HATPase_C_sf"/>
</dbReference>
<reference evidence="15" key="1">
    <citation type="submission" date="2016-08" db="EMBL/GenBank/DDBJ databases">
        <authorList>
            <person name="Varghese N."/>
            <person name="Submissions Spin"/>
        </authorList>
    </citation>
    <scope>NUCLEOTIDE SEQUENCE [LARGE SCALE GENOMIC DNA]</scope>
    <source>
        <strain evidence="15">REICA_142</strain>
    </source>
</reference>
<feature type="transmembrane region" description="Helical" evidence="11">
    <location>
        <begin position="12"/>
        <end position="38"/>
    </location>
</feature>
<dbReference type="Gene3D" id="1.10.287.130">
    <property type="match status" value="1"/>
</dbReference>
<dbReference type="PANTHER" id="PTHR45436">
    <property type="entry name" value="SENSOR HISTIDINE KINASE YKOH"/>
    <property type="match status" value="1"/>
</dbReference>
<evidence type="ECO:0000256" key="2">
    <source>
        <dbReference type="ARBA" id="ARBA00004429"/>
    </source>
</evidence>
<dbReference type="PROSITE" id="PS50109">
    <property type="entry name" value="HIS_KIN"/>
    <property type="match status" value="1"/>
</dbReference>